<evidence type="ECO:0000259" key="8">
    <source>
        <dbReference type="Pfam" id="PF20684"/>
    </source>
</evidence>
<accession>A0AA40F3H6</accession>
<evidence type="ECO:0000256" key="1">
    <source>
        <dbReference type="ARBA" id="ARBA00004141"/>
    </source>
</evidence>
<feature type="region of interest" description="Disordered" evidence="6">
    <location>
        <begin position="291"/>
        <end position="314"/>
    </location>
</feature>
<evidence type="ECO:0000256" key="3">
    <source>
        <dbReference type="ARBA" id="ARBA00022989"/>
    </source>
</evidence>
<name>A0AA40F3H6_9PEZI</name>
<feature type="compositionally biased region" description="Basic and acidic residues" evidence="6">
    <location>
        <begin position="302"/>
        <end position="314"/>
    </location>
</feature>
<evidence type="ECO:0000256" key="6">
    <source>
        <dbReference type="SAM" id="MobiDB-lite"/>
    </source>
</evidence>
<keyword evidence="2 7" id="KW-0812">Transmembrane</keyword>
<proteinExistence type="inferred from homology"/>
<dbReference type="PANTHER" id="PTHR33048:SF42">
    <property type="entry name" value="INTEGRAL MEMBRANE PROTEIN"/>
    <property type="match status" value="1"/>
</dbReference>
<feature type="transmembrane region" description="Helical" evidence="7">
    <location>
        <begin position="15"/>
        <end position="34"/>
    </location>
</feature>
<dbReference type="Proteomes" id="UP001172155">
    <property type="component" value="Unassembled WGS sequence"/>
</dbReference>
<evidence type="ECO:0000313" key="9">
    <source>
        <dbReference type="EMBL" id="KAK0750550.1"/>
    </source>
</evidence>
<evidence type="ECO:0000313" key="10">
    <source>
        <dbReference type="Proteomes" id="UP001172155"/>
    </source>
</evidence>
<keyword evidence="3 7" id="KW-1133">Transmembrane helix</keyword>
<feature type="transmembrane region" description="Helical" evidence="7">
    <location>
        <begin position="46"/>
        <end position="64"/>
    </location>
</feature>
<dbReference type="Pfam" id="PF20684">
    <property type="entry name" value="Fung_rhodopsin"/>
    <property type="match status" value="1"/>
</dbReference>
<dbReference type="InterPro" id="IPR049326">
    <property type="entry name" value="Rhodopsin_dom_fungi"/>
</dbReference>
<comment type="subcellular location">
    <subcellularLocation>
        <location evidence="1">Membrane</location>
        <topology evidence="1">Multi-pass membrane protein</topology>
    </subcellularLocation>
</comment>
<reference evidence="9" key="1">
    <citation type="submission" date="2023-06" db="EMBL/GenBank/DDBJ databases">
        <title>Genome-scale phylogeny and comparative genomics of the fungal order Sordariales.</title>
        <authorList>
            <consortium name="Lawrence Berkeley National Laboratory"/>
            <person name="Hensen N."/>
            <person name="Bonometti L."/>
            <person name="Westerberg I."/>
            <person name="Brannstrom I.O."/>
            <person name="Guillou S."/>
            <person name="Cros-Aarteil S."/>
            <person name="Calhoun S."/>
            <person name="Haridas S."/>
            <person name="Kuo A."/>
            <person name="Mondo S."/>
            <person name="Pangilinan J."/>
            <person name="Riley R."/>
            <person name="LaButti K."/>
            <person name="Andreopoulos B."/>
            <person name="Lipzen A."/>
            <person name="Chen C."/>
            <person name="Yanf M."/>
            <person name="Daum C."/>
            <person name="Ng V."/>
            <person name="Clum A."/>
            <person name="Steindorff A."/>
            <person name="Ohm R."/>
            <person name="Martin F."/>
            <person name="Silar P."/>
            <person name="Natvig D."/>
            <person name="Lalanne C."/>
            <person name="Gautier V."/>
            <person name="Ament-velasquez S.L."/>
            <person name="Kruys A."/>
            <person name="Hutchinson M.I."/>
            <person name="Powell A.J."/>
            <person name="Barry K."/>
            <person name="Miller A.N."/>
            <person name="Grigoriev I.V."/>
            <person name="Debuchy R."/>
            <person name="Gladieux P."/>
            <person name="Thoren M.H."/>
            <person name="Johannesson H."/>
        </authorList>
    </citation>
    <scope>NUCLEOTIDE SEQUENCE</scope>
    <source>
        <strain evidence="9">SMH3187-1</strain>
    </source>
</reference>
<evidence type="ECO:0000256" key="4">
    <source>
        <dbReference type="ARBA" id="ARBA00023136"/>
    </source>
</evidence>
<comment type="caution">
    <text evidence="9">The sequence shown here is derived from an EMBL/GenBank/DDBJ whole genome shotgun (WGS) entry which is preliminary data.</text>
</comment>
<dbReference type="AlphaFoldDB" id="A0AA40F3H6"/>
<feature type="transmembrane region" description="Helical" evidence="7">
    <location>
        <begin position="84"/>
        <end position="105"/>
    </location>
</feature>
<sequence length="314" mass="35405">MVGYNGEDQSTEINLAVWMLISASTLFLIARLWCRQHFAKIWWDDVVLCVSWVWALVSAAIAVVHDESDDARRAFFRYQNTSTWLAAVATSWTKVAFAMTLTKIVHERPLRYFLWFVIAIANLILIPGTLSIWVPACPDPRAIYRPVQGNCFELPVLQYLGGSFMVMGGIIDVLLALLPWFVLRKLQLVKREKIGLSIAMSLGAITGVIVILRTFFQFVQGDYNYNYMVFMLLFNFLEPACTIIAQTIPIFRVLISRVKRATQRSKTSGVQMHPPTSHVELVATKSGSLSRDAVWDGTSSKRGSEGDGFRDSKV</sequence>
<keyword evidence="4 7" id="KW-0472">Membrane</keyword>
<evidence type="ECO:0000256" key="7">
    <source>
        <dbReference type="SAM" id="Phobius"/>
    </source>
</evidence>
<comment type="similarity">
    <text evidence="5">Belongs to the SAT4 family.</text>
</comment>
<feature type="transmembrane region" description="Helical" evidence="7">
    <location>
        <begin position="112"/>
        <end position="136"/>
    </location>
</feature>
<dbReference type="PANTHER" id="PTHR33048">
    <property type="entry name" value="PTH11-LIKE INTEGRAL MEMBRANE PROTEIN (AFU_ORTHOLOGUE AFUA_5G11245)"/>
    <property type="match status" value="1"/>
</dbReference>
<protein>
    <recommendedName>
        <fullName evidence="8">Rhodopsin domain-containing protein</fullName>
    </recommendedName>
</protein>
<feature type="transmembrane region" description="Helical" evidence="7">
    <location>
        <begin position="228"/>
        <end position="255"/>
    </location>
</feature>
<feature type="transmembrane region" description="Helical" evidence="7">
    <location>
        <begin position="194"/>
        <end position="216"/>
    </location>
</feature>
<evidence type="ECO:0000256" key="2">
    <source>
        <dbReference type="ARBA" id="ARBA00022692"/>
    </source>
</evidence>
<dbReference type="GO" id="GO:0016020">
    <property type="term" value="C:membrane"/>
    <property type="evidence" value="ECO:0007669"/>
    <property type="project" value="UniProtKB-SubCell"/>
</dbReference>
<feature type="transmembrane region" description="Helical" evidence="7">
    <location>
        <begin position="156"/>
        <end position="182"/>
    </location>
</feature>
<gene>
    <name evidence="9" type="ORF">B0T18DRAFT_389945</name>
</gene>
<organism evidence="9 10">
    <name type="scientific">Schizothecium vesticola</name>
    <dbReference type="NCBI Taxonomy" id="314040"/>
    <lineage>
        <taxon>Eukaryota</taxon>
        <taxon>Fungi</taxon>
        <taxon>Dikarya</taxon>
        <taxon>Ascomycota</taxon>
        <taxon>Pezizomycotina</taxon>
        <taxon>Sordariomycetes</taxon>
        <taxon>Sordariomycetidae</taxon>
        <taxon>Sordariales</taxon>
        <taxon>Schizotheciaceae</taxon>
        <taxon>Schizothecium</taxon>
    </lineage>
</organism>
<keyword evidence="10" id="KW-1185">Reference proteome</keyword>
<dbReference type="InterPro" id="IPR052337">
    <property type="entry name" value="SAT4-like"/>
</dbReference>
<feature type="domain" description="Rhodopsin" evidence="8">
    <location>
        <begin position="30"/>
        <end position="257"/>
    </location>
</feature>
<evidence type="ECO:0000256" key="5">
    <source>
        <dbReference type="ARBA" id="ARBA00038359"/>
    </source>
</evidence>
<dbReference type="EMBL" id="JAUKUD010000003">
    <property type="protein sequence ID" value="KAK0750550.1"/>
    <property type="molecule type" value="Genomic_DNA"/>
</dbReference>